<dbReference type="EMBL" id="NHTK01000981">
    <property type="protein sequence ID" value="PPR04205.1"/>
    <property type="molecule type" value="Genomic_DNA"/>
</dbReference>
<protein>
    <recommendedName>
        <fullName evidence="3">F-box domain-containing protein</fullName>
    </recommendedName>
</protein>
<proteinExistence type="predicted"/>
<accession>A0A409YMF6</accession>
<dbReference type="InParanoid" id="A0A409YMF6"/>
<sequence length="384" mass="43532">MSAKQFYGTKTYDEASLLPNEIWAEIIRWATSSKDKMMQKNLRASLVTKRYLVGVCRQWYNLALPYFYEYILLGRTKALNPLLSALRASATQFDQPPGWWTRRLDVHLRDGIPNAEQALHHLSEIMKELPNLEIWTLSLPGGDNVRSLPTELFEKANCCGHSLRTVIFYTSITLSPDVWKTFLNHHSNIQYLMYNPAESIPLPATPRLLSIWNPWSYQVETSSLSSQYPNLHTIHLDIPQPRLKQLVGVLNQITHLQLTLLPWAFGSFTDEFELLKKIFPCLKRIDFACTIIDGCFLFEGCPLAEVAGIRSSSHIFRKGDAMSLFSRGFPSLLEANPSLKTIQFTDKADLVSLSRVAGKVRDPLLALQEKGVQVLDDAGGPLKI</sequence>
<organism evidence="1 2">
    <name type="scientific">Panaeolus cyanescens</name>
    <dbReference type="NCBI Taxonomy" id="181874"/>
    <lineage>
        <taxon>Eukaryota</taxon>
        <taxon>Fungi</taxon>
        <taxon>Dikarya</taxon>
        <taxon>Basidiomycota</taxon>
        <taxon>Agaricomycotina</taxon>
        <taxon>Agaricomycetes</taxon>
        <taxon>Agaricomycetidae</taxon>
        <taxon>Agaricales</taxon>
        <taxon>Agaricineae</taxon>
        <taxon>Galeropsidaceae</taxon>
        <taxon>Panaeolus</taxon>
    </lineage>
</organism>
<comment type="caution">
    <text evidence="1">The sequence shown here is derived from an EMBL/GenBank/DDBJ whole genome shotgun (WGS) entry which is preliminary data.</text>
</comment>
<dbReference type="Proteomes" id="UP000284842">
    <property type="component" value="Unassembled WGS sequence"/>
</dbReference>
<evidence type="ECO:0000313" key="1">
    <source>
        <dbReference type="EMBL" id="PPR04205.1"/>
    </source>
</evidence>
<evidence type="ECO:0008006" key="3">
    <source>
        <dbReference type="Google" id="ProtNLM"/>
    </source>
</evidence>
<gene>
    <name evidence="1" type="ORF">CVT24_010753</name>
</gene>
<dbReference type="AlphaFoldDB" id="A0A409YMF6"/>
<name>A0A409YMF6_9AGAR</name>
<evidence type="ECO:0000313" key="2">
    <source>
        <dbReference type="Proteomes" id="UP000284842"/>
    </source>
</evidence>
<reference evidence="1 2" key="1">
    <citation type="journal article" date="2018" name="Evol. Lett.">
        <title>Horizontal gene cluster transfer increased hallucinogenic mushroom diversity.</title>
        <authorList>
            <person name="Reynolds H.T."/>
            <person name="Vijayakumar V."/>
            <person name="Gluck-Thaler E."/>
            <person name="Korotkin H.B."/>
            <person name="Matheny P.B."/>
            <person name="Slot J.C."/>
        </authorList>
    </citation>
    <scope>NUCLEOTIDE SEQUENCE [LARGE SCALE GENOMIC DNA]</scope>
    <source>
        <strain evidence="1 2">2629</strain>
    </source>
</reference>
<keyword evidence="2" id="KW-1185">Reference proteome</keyword>
<dbReference type="OrthoDB" id="3232644at2759"/>